<dbReference type="NCBIfam" id="TIGR03954">
    <property type="entry name" value="integ_memb_HG"/>
    <property type="match status" value="1"/>
</dbReference>
<organism evidence="8 10">
    <name type="scientific">Macrococcoides canis</name>
    <dbReference type="NCBI Taxonomy" id="1855823"/>
    <lineage>
        <taxon>Bacteria</taxon>
        <taxon>Bacillati</taxon>
        <taxon>Bacillota</taxon>
        <taxon>Bacilli</taxon>
        <taxon>Bacillales</taxon>
        <taxon>Staphylococcaceae</taxon>
        <taxon>Macrococcoides</taxon>
    </lineage>
</organism>
<accession>A0A1W7AB29</accession>
<dbReference type="STRING" id="1855823.MCCS_06600"/>
<evidence type="ECO:0000256" key="4">
    <source>
        <dbReference type="ARBA" id="ARBA00022989"/>
    </source>
</evidence>
<dbReference type="InterPro" id="IPR023845">
    <property type="entry name" value="DUF3817_TM"/>
</dbReference>
<keyword evidence="10" id="KW-1185">Reference proteome</keyword>
<feature type="domain" description="DUF3817" evidence="7">
    <location>
        <begin position="9"/>
        <end position="93"/>
    </location>
</feature>
<evidence type="ECO:0000256" key="1">
    <source>
        <dbReference type="ARBA" id="ARBA00004651"/>
    </source>
</evidence>
<comment type="subcellular location">
    <subcellularLocation>
        <location evidence="1">Cell membrane</location>
        <topology evidence="1">Multi-pass membrane protein</topology>
    </subcellularLocation>
</comment>
<feature type="transmembrane region" description="Helical" evidence="6">
    <location>
        <begin position="40"/>
        <end position="62"/>
    </location>
</feature>
<evidence type="ECO:0000313" key="8">
    <source>
        <dbReference type="EMBL" id="ARQ06310.1"/>
    </source>
</evidence>
<dbReference type="AlphaFoldDB" id="A0A1W7AB29"/>
<evidence type="ECO:0000259" key="7">
    <source>
        <dbReference type="Pfam" id="PF12823"/>
    </source>
</evidence>
<evidence type="ECO:0000256" key="5">
    <source>
        <dbReference type="ARBA" id="ARBA00023136"/>
    </source>
</evidence>
<evidence type="ECO:0000256" key="3">
    <source>
        <dbReference type="ARBA" id="ARBA00022692"/>
    </source>
</evidence>
<dbReference type="GO" id="GO:0005886">
    <property type="term" value="C:plasma membrane"/>
    <property type="evidence" value="ECO:0007669"/>
    <property type="project" value="UniProtKB-SubCell"/>
</dbReference>
<gene>
    <name evidence="9" type="ORF">ETI04_05280</name>
    <name evidence="8" type="ORF">MCCS_06600</name>
</gene>
<dbReference type="GeneID" id="35294797"/>
<keyword evidence="5 6" id="KW-0472">Membrane</keyword>
<reference evidence="8 10" key="1">
    <citation type="journal article" date="2017" name="Int. J. Syst. Evol. Microbiol.">
        <title>Macrococcus canis sp. nov., a skin bacterium associated with infections in dogs.</title>
        <authorList>
            <person name="Gobeli Brawand S."/>
            <person name="Cotting K."/>
            <person name="Gomez-Sanz E."/>
            <person name="Collaud A."/>
            <person name="Thomann A."/>
            <person name="Brodard I."/>
            <person name="Rodriguez-Campos S."/>
            <person name="Strauss C."/>
            <person name="Perreten V."/>
        </authorList>
    </citation>
    <scope>NUCLEOTIDE SEQUENCE [LARGE SCALE GENOMIC DNA]</scope>
    <source>
        <strain evidence="8 10">KM45013</strain>
    </source>
</reference>
<dbReference type="EMBL" id="CP021059">
    <property type="protein sequence ID" value="ARQ06310.1"/>
    <property type="molecule type" value="Genomic_DNA"/>
</dbReference>
<evidence type="ECO:0000313" key="11">
    <source>
        <dbReference type="Proteomes" id="UP000294865"/>
    </source>
</evidence>
<dbReference type="OrthoDB" id="1121311at2"/>
<evidence type="ECO:0000256" key="2">
    <source>
        <dbReference type="ARBA" id="ARBA00022475"/>
    </source>
</evidence>
<dbReference type="Pfam" id="PF12823">
    <property type="entry name" value="DUF3817"/>
    <property type="match status" value="1"/>
</dbReference>
<dbReference type="PANTHER" id="PTHR40077">
    <property type="entry name" value="MEMBRANE PROTEIN-RELATED"/>
    <property type="match status" value="1"/>
</dbReference>
<reference evidence="8" key="2">
    <citation type="submission" date="2017-04" db="EMBL/GenBank/DDBJ databases">
        <authorList>
            <person name="Afonso C.L."/>
            <person name="Miller P.J."/>
            <person name="Scott M.A."/>
            <person name="Spackman E."/>
            <person name="Goraichik I."/>
            <person name="Dimitrov K.M."/>
            <person name="Suarez D.L."/>
            <person name="Swayne D.E."/>
        </authorList>
    </citation>
    <scope>NUCLEOTIDE SEQUENCE</scope>
    <source>
        <strain evidence="8">KM45013</strain>
    </source>
</reference>
<dbReference type="EMBL" id="SDQG01000002">
    <property type="protein sequence ID" value="TDM17311.1"/>
    <property type="molecule type" value="Genomic_DNA"/>
</dbReference>
<dbReference type="Proteomes" id="UP000294865">
    <property type="component" value="Unassembled WGS sequence"/>
</dbReference>
<protein>
    <submittedName>
        <fullName evidence="9">DUF3817 domain-containing protein</fullName>
    </submittedName>
</protein>
<dbReference type="KEGG" id="mcak:MCCS_06600"/>
<dbReference type="PANTHER" id="PTHR40077:SF1">
    <property type="entry name" value="MEMBRANE PROTEIN"/>
    <property type="match status" value="1"/>
</dbReference>
<evidence type="ECO:0000313" key="10">
    <source>
        <dbReference type="Proteomes" id="UP000194154"/>
    </source>
</evidence>
<keyword evidence="4 6" id="KW-1133">Transmembrane helix</keyword>
<feature type="transmembrane region" description="Helical" evidence="6">
    <location>
        <begin position="74"/>
        <end position="94"/>
    </location>
</feature>
<keyword evidence="3 6" id="KW-0812">Transmembrane</keyword>
<proteinExistence type="predicted"/>
<sequence>MESGTLKSVFRFFGFLEGGSLLLLLGIAMPLKYLAGKPEVVTVIGSIHGFLFTVYVITLILMTIKTKWPIKWPVIGLIVAFIPFGTFVYDHYYIRSKYY</sequence>
<keyword evidence="2" id="KW-1003">Cell membrane</keyword>
<name>A0A1W7AB29_9STAP</name>
<evidence type="ECO:0000313" key="9">
    <source>
        <dbReference type="EMBL" id="TDM17311.1"/>
    </source>
</evidence>
<dbReference type="RefSeq" id="WP_086041986.1">
    <property type="nucleotide sequence ID" value="NZ_CBCRZA010000001.1"/>
</dbReference>
<reference evidence="9 11" key="3">
    <citation type="submission" date="2019-01" db="EMBL/GenBank/DDBJ databases">
        <title>Draft genome sequences of Macrococcus caseolyticus, Macrococcus canis, Macrococcus bohemicus and Macrococcus goetzii.</title>
        <authorList>
            <person name="Mazhar S."/>
            <person name="Altermann E."/>
            <person name="Hill C."/>
            <person name="Mcauliffe O."/>
        </authorList>
    </citation>
    <scope>NUCLEOTIDE SEQUENCE [LARGE SCALE GENOMIC DNA]</scope>
    <source>
        <strain evidence="9 11">DPC7162</strain>
    </source>
</reference>
<feature type="transmembrane region" description="Helical" evidence="6">
    <location>
        <begin position="12"/>
        <end position="34"/>
    </location>
</feature>
<dbReference type="Proteomes" id="UP000194154">
    <property type="component" value="Chromosome"/>
</dbReference>
<evidence type="ECO:0000256" key="6">
    <source>
        <dbReference type="SAM" id="Phobius"/>
    </source>
</evidence>